<organism evidence="2">
    <name type="scientific">Solanum chacoense</name>
    <name type="common">Chaco potato</name>
    <dbReference type="NCBI Taxonomy" id="4108"/>
    <lineage>
        <taxon>Eukaryota</taxon>
        <taxon>Viridiplantae</taxon>
        <taxon>Streptophyta</taxon>
        <taxon>Embryophyta</taxon>
        <taxon>Tracheophyta</taxon>
        <taxon>Spermatophyta</taxon>
        <taxon>Magnoliopsida</taxon>
        <taxon>eudicotyledons</taxon>
        <taxon>Gunneridae</taxon>
        <taxon>Pentapetalae</taxon>
        <taxon>asterids</taxon>
        <taxon>lamiids</taxon>
        <taxon>Solanales</taxon>
        <taxon>Solanaceae</taxon>
        <taxon>Solanoideae</taxon>
        <taxon>Solaneae</taxon>
        <taxon>Solanum</taxon>
    </lineage>
</organism>
<proteinExistence type="predicted"/>
<reference evidence="2" key="1">
    <citation type="submission" date="2015-12" db="EMBL/GenBank/DDBJ databases">
        <title>Gene expression during late stages of embryo sac development: a critical building block for successful pollen-pistil interactions.</title>
        <authorList>
            <person name="Liu Y."/>
            <person name="Joly V."/>
            <person name="Sabar M."/>
            <person name="Matton D.P."/>
        </authorList>
    </citation>
    <scope>NUCLEOTIDE SEQUENCE</scope>
</reference>
<accession>A0A0V0HEC8</accession>
<sequence length="120" mass="13532">MAILRIIAFVMVLGNMECSKGNEIISSILEVDSNWFQPHTTIAALYTLSLERFHIILSVWLYTNLEDKVHIEDESIVMNQVQPNIDIKVTQVVIGLTRAIGPKASNRSSFIWDPGPFTLC</sequence>
<dbReference type="AlphaFoldDB" id="A0A0V0HEC8"/>
<dbReference type="EMBL" id="GEDG01021085">
    <property type="protein sequence ID" value="JAP18596.1"/>
    <property type="molecule type" value="Transcribed_RNA"/>
</dbReference>
<name>A0A0V0HEC8_SOLCH</name>
<evidence type="ECO:0000313" key="2">
    <source>
        <dbReference type="EMBL" id="JAP18596.1"/>
    </source>
</evidence>
<keyword evidence="1" id="KW-0732">Signal</keyword>
<feature type="chain" id="PRO_5006865836" evidence="1">
    <location>
        <begin position="22"/>
        <end position="120"/>
    </location>
</feature>
<protein>
    <submittedName>
        <fullName evidence="2">Putative ovule protein</fullName>
    </submittedName>
</protein>
<feature type="signal peptide" evidence="1">
    <location>
        <begin position="1"/>
        <end position="21"/>
    </location>
</feature>
<evidence type="ECO:0000256" key="1">
    <source>
        <dbReference type="SAM" id="SignalP"/>
    </source>
</evidence>